<evidence type="ECO:0000313" key="7">
    <source>
        <dbReference type="EMBL" id="EAR49888.1"/>
    </source>
</evidence>
<dbReference type="InterPro" id="IPR014718">
    <property type="entry name" value="GH-type_carb-bd"/>
</dbReference>
<sequence length="322" mass="34937">MTPAGHTADGTPVEAITLSAGELTVTFLTLGAILQSVRLAGVDHDLTLGSTDIADYERGGMHYFGAVVGPVANRFAGAQAPLGGEMRRFEANQDGKHLLHSGSVGTWGKIWRVAERRDDAVTFALDLPDGEGNFPGNRHLEARFEVRAPATLAMTLTATSDALTFMNMTNHSYWNLDGSEDWAGHRLRVDAERYMPVDADAAPTGEVREVAGTTFDFRTEKPLERDDPALDHNFCLSDGRRPLREVLRLEGASGVAMTMATTEPGMQVYDGRDGIRPGHGPFEGLAIEAQGWPDAPNHAGFPSIELAPGETYRAETEWTFTR</sequence>
<evidence type="ECO:0000256" key="1">
    <source>
        <dbReference type="ARBA" id="ARBA00006206"/>
    </source>
</evidence>
<dbReference type="InterPro" id="IPR047215">
    <property type="entry name" value="Galactose_mutarotase-like"/>
</dbReference>
<gene>
    <name evidence="7" type="ORF">OG2516_14176</name>
</gene>
<dbReference type="PROSITE" id="PS00545">
    <property type="entry name" value="ALDOSE_1_EPIMERASE"/>
    <property type="match status" value="1"/>
</dbReference>
<dbReference type="Pfam" id="PF01263">
    <property type="entry name" value="Aldose_epim"/>
    <property type="match status" value="1"/>
</dbReference>
<evidence type="ECO:0000256" key="3">
    <source>
        <dbReference type="ARBA" id="ARBA00023235"/>
    </source>
</evidence>
<dbReference type="eggNOG" id="COG2017">
    <property type="taxonomic scope" value="Bacteria"/>
</dbReference>
<keyword evidence="3" id="KW-0413">Isomerase</keyword>
<dbReference type="GO" id="GO:0030246">
    <property type="term" value="F:carbohydrate binding"/>
    <property type="evidence" value="ECO:0007669"/>
    <property type="project" value="InterPro"/>
</dbReference>
<dbReference type="InterPro" id="IPR018052">
    <property type="entry name" value="Ald1_epimerase_CS"/>
</dbReference>
<dbReference type="Proteomes" id="UP000003635">
    <property type="component" value="Unassembled WGS sequence"/>
</dbReference>
<dbReference type="GO" id="GO:0006006">
    <property type="term" value="P:glucose metabolic process"/>
    <property type="evidence" value="ECO:0007669"/>
    <property type="project" value="TreeGrafter"/>
</dbReference>
<dbReference type="PANTHER" id="PTHR10091">
    <property type="entry name" value="ALDOSE-1-EPIMERASE"/>
    <property type="match status" value="1"/>
</dbReference>
<dbReference type="CDD" id="cd09019">
    <property type="entry name" value="galactose_mutarotase_like"/>
    <property type="match status" value="1"/>
</dbReference>
<dbReference type="HOGENOM" id="CLU_031753_1_0_5"/>
<keyword evidence="4" id="KW-0119">Carbohydrate metabolism</keyword>
<name>Q2CB42_OCEGH</name>
<dbReference type="SUPFAM" id="SSF74650">
    <property type="entry name" value="Galactose mutarotase-like"/>
    <property type="match status" value="1"/>
</dbReference>
<evidence type="ECO:0000256" key="4">
    <source>
        <dbReference type="ARBA" id="ARBA00023277"/>
    </source>
</evidence>
<dbReference type="RefSeq" id="WP_007256351.1">
    <property type="nucleotide sequence ID" value="NZ_CH724108.1"/>
</dbReference>
<dbReference type="GO" id="GO:0033499">
    <property type="term" value="P:galactose catabolic process via UDP-galactose, Leloir pathway"/>
    <property type="evidence" value="ECO:0007669"/>
    <property type="project" value="TreeGrafter"/>
</dbReference>
<dbReference type="Gene3D" id="2.70.98.10">
    <property type="match status" value="1"/>
</dbReference>
<protein>
    <recommendedName>
        <fullName evidence="2">Aldose 1-epimerase</fullName>
    </recommendedName>
    <alternativeName>
        <fullName evidence="6">Galactose mutarotase</fullName>
    </alternativeName>
    <alternativeName>
        <fullName evidence="5">Type-1 mutarotase</fullName>
    </alternativeName>
</protein>
<keyword evidence="8" id="KW-1185">Reference proteome</keyword>
<dbReference type="STRING" id="314256.OG2516_14176"/>
<dbReference type="PANTHER" id="PTHR10091:SF49">
    <property type="entry name" value="ALDOSE 1-EPIMERASE"/>
    <property type="match status" value="1"/>
</dbReference>
<dbReference type="EMBL" id="AAOT01000043">
    <property type="protein sequence ID" value="EAR49888.1"/>
    <property type="molecule type" value="Genomic_DNA"/>
</dbReference>
<reference evidence="7 8" key="1">
    <citation type="journal article" date="2010" name="J. Bacteriol.">
        <title>Genome sequences of Oceanicola granulosus HTCC2516(T) and Oceanicola batsensis HTCC2597(TDelta).</title>
        <authorList>
            <person name="Thrash J.C."/>
            <person name="Cho J.C."/>
            <person name="Vergin K.L."/>
            <person name="Giovannoni S.J."/>
        </authorList>
    </citation>
    <scope>NUCLEOTIDE SEQUENCE [LARGE SCALE GENOMIC DNA]</scope>
    <source>
        <strain evidence="8">ATCC BAA-861 / DSM 15982 / KCTC 12143 / HTCC2516</strain>
    </source>
</reference>
<dbReference type="GO" id="GO:0004034">
    <property type="term" value="F:aldose 1-epimerase activity"/>
    <property type="evidence" value="ECO:0007669"/>
    <property type="project" value="TreeGrafter"/>
</dbReference>
<organism evidence="7 8">
    <name type="scientific">Oceanicola granulosus (strain ATCC BAA-861 / DSM 15982 / KCTC 12143 / HTCC2516)</name>
    <dbReference type="NCBI Taxonomy" id="314256"/>
    <lineage>
        <taxon>Bacteria</taxon>
        <taxon>Pseudomonadati</taxon>
        <taxon>Pseudomonadota</taxon>
        <taxon>Alphaproteobacteria</taxon>
        <taxon>Rhodobacterales</taxon>
        <taxon>Roseobacteraceae</taxon>
        <taxon>Oceanicola</taxon>
    </lineage>
</organism>
<dbReference type="InterPro" id="IPR011013">
    <property type="entry name" value="Gal_mutarotase_sf_dom"/>
</dbReference>
<proteinExistence type="inferred from homology"/>
<accession>Q2CB42</accession>
<evidence type="ECO:0000256" key="2">
    <source>
        <dbReference type="ARBA" id="ARBA00014165"/>
    </source>
</evidence>
<evidence type="ECO:0000256" key="5">
    <source>
        <dbReference type="ARBA" id="ARBA00032300"/>
    </source>
</evidence>
<evidence type="ECO:0000313" key="8">
    <source>
        <dbReference type="Proteomes" id="UP000003635"/>
    </source>
</evidence>
<evidence type="ECO:0000256" key="6">
    <source>
        <dbReference type="ARBA" id="ARBA00033373"/>
    </source>
</evidence>
<dbReference type="OrthoDB" id="9779408at2"/>
<dbReference type="AlphaFoldDB" id="Q2CB42"/>
<comment type="similarity">
    <text evidence="1">Belongs to the aldose epimerase family.</text>
</comment>
<comment type="caution">
    <text evidence="7">The sequence shown here is derived from an EMBL/GenBank/DDBJ whole genome shotgun (WGS) entry which is preliminary data.</text>
</comment>
<dbReference type="InterPro" id="IPR008183">
    <property type="entry name" value="Aldose_1/G6P_1-epimerase"/>
</dbReference>